<keyword evidence="4 5" id="KW-0472">Membrane</keyword>
<protein>
    <submittedName>
        <fullName evidence="6">APC family permease</fullName>
    </submittedName>
</protein>
<dbReference type="Pfam" id="PF13520">
    <property type="entry name" value="AA_permease_2"/>
    <property type="match status" value="1"/>
</dbReference>
<evidence type="ECO:0000256" key="3">
    <source>
        <dbReference type="ARBA" id="ARBA00022989"/>
    </source>
</evidence>
<evidence type="ECO:0000256" key="1">
    <source>
        <dbReference type="ARBA" id="ARBA00004141"/>
    </source>
</evidence>
<keyword evidence="3 5" id="KW-1133">Transmembrane helix</keyword>
<dbReference type="AlphaFoldDB" id="A0A929MNA9"/>
<dbReference type="EMBL" id="JABZFV010000032">
    <property type="protein sequence ID" value="MBF0934528.1"/>
    <property type="molecule type" value="Genomic_DNA"/>
</dbReference>
<evidence type="ECO:0000313" key="7">
    <source>
        <dbReference type="Proteomes" id="UP000757900"/>
    </source>
</evidence>
<feature type="transmembrane region" description="Helical" evidence="5">
    <location>
        <begin position="125"/>
        <end position="146"/>
    </location>
</feature>
<accession>A0A929MNA9</accession>
<feature type="transmembrane region" description="Helical" evidence="5">
    <location>
        <begin position="33"/>
        <end position="57"/>
    </location>
</feature>
<feature type="transmembrane region" description="Helical" evidence="5">
    <location>
        <begin position="328"/>
        <end position="351"/>
    </location>
</feature>
<dbReference type="Gene3D" id="1.20.1740.10">
    <property type="entry name" value="Amino acid/polyamine transporter I"/>
    <property type="match status" value="1"/>
</dbReference>
<sequence>MNQPKKAYGLLTAVAMIIGIVVGSGIYFKADDILTYTGGSLALGLLVLSIGASNIVFGSLSLSEFAKLETSSGGVVAYLDRFISSRLATGYGWFLAFVMIPSVVAVVSWASAIYTGLLFNLDLNLGQQVLLGLAYTLFFMALNVLSRVLGGYFQTLTMFIKMVPLALIVFAGLFWSAPAPNLPAGVSAIEPSNVGLGWLSALVPLAFTYEGWNYVVTIAPELKHPKRDLIRAFIIGPLIILLTYLLFFYGMVRILGATFVLSTGDQAITYALTSLLGERAGNLILVVVIISMLGVLNGLLLAGMRLPQAYAEKGMLPKGRLEEIHPKYQVSVPSAILFTAITLVWLLIHYLTQKFGIMGKGDVSEITIVFNYIFYIILYLRVIKLNREGLASNRLTSLFAPVMGIIGAALVIGGSLISSLQTTLVFSLLCALVILTGWLYSKRQMQN</sequence>
<dbReference type="GO" id="GO:0015179">
    <property type="term" value="F:L-amino acid transmembrane transporter activity"/>
    <property type="evidence" value="ECO:0007669"/>
    <property type="project" value="TreeGrafter"/>
</dbReference>
<feature type="transmembrane region" description="Helical" evidence="5">
    <location>
        <begin position="229"/>
        <end position="252"/>
    </location>
</feature>
<reference evidence="6" key="1">
    <citation type="submission" date="2020-04" db="EMBL/GenBank/DDBJ databases">
        <title>Deep metagenomics examines the oral microbiome during advanced dental caries in children, revealing novel taxa and co-occurrences with host molecules.</title>
        <authorList>
            <person name="Baker J.L."/>
            <person name="Morton J.T."/>
            <person name="Dinis M."/>
            <person name="Alvarez R."/>
            <person name="Tran N.C."/>
            <person name="Knight R."/>
            <person name="Edlund A."/>
        </authorList>
    </citation>
    <scope>NUCLEOTIDE SEQUENCE</scope>
    <source>
        <strain evidence="6">JCVI_23_bin.16</strain>
    </source>
</reference>
<feature type="transmembrane region" description="Helical" evidence="5">
    <location>
        <begin position="423"/>
        <end position="441"/>
    </location>
</feature>
<feature type="transmembrane region" description="Helical" evidence="5">
    <location>
        <begin position="158"/>
        <end position="177"/>
    </location>
</feature>
<feature type="transmembrane region" description="Helical" evidence="5">
    <location>
        <begin position="197"/>
        <end position="217"/>
    </location>
</feature>
<feature type="transmembrane region" description="Helical" evidence="5">
    <location>
        <begin position="283"/>
        <end position="307"/>
    </location>
</feature>
<dbReference type="Proteomes" id="UP000757900">
    <property type="component" value="Unassembled WGS sequence"/>
</dbReference>
<feature type="transmembrane region" description="Helical" evidence="5">
    <location>
        <begin position="395"/>
        <end position="417"/>
    </location>
</feature>
<dbReference type="GeneID" id="84816704"/>
<dbReference type="RefSeq" id="WP_023391261.1">
    <property type="nucleotide sequence ID" value="NZ_CAMIKC010000001.1"/>
</dbReference>
<name>A0A929MNA9_ABIDE</name>
<keyword evidence="2 5" id="KW-0812">Transmembrane</keyword>
<feature type="transmembrane region" description="Helical" evidence="5">
    <location>
        <begin position="7"/>
        <end position="27"/>
    </location>
</feature>
<organism evidence="6 7">
    <name type="scientific">Abiotrophia defectiva</name>
    <name type="common">Streptococcus defectivus</name>
    <dbReference type="NCBI Taxonomy" id="46125"/>
    <lineage>
        <taxon>Bacteria</taxon>
        <taxon>Bacillati</taxon>
        <taxon>Bacillota</taxon>
        <taxon>Bacilli</taxon>
        <taxon>Lactobacillales</taxon>
        <taxon>Aerococcaceae</taxon>
        <taxon>Abiotrophia</taxon>
    </lineage>
</organism>
<dbReference type="PANTHER" id="PTHR11785:SF512">
    <property type="entry name" value="SOBREMESA, ISOFORM B"/>
    <property type="match status" value="1"/>
</dbReference>
<dbReference type="PIRSF" id="PIRSF006060">
    <property type="entry name" value="AA_transporter"/>
    <property type="match status" value="1"/>
</dbReference>
<proteinExistence type="predicted"/>
<comment type="subcellular location">
    <subcellularLocation>
        <location evidence="1">Membrane</location>
        <topology evidence="1">Multi-pass membrane protein</topology>
    </subcellularLocation>
</comment>
<dbReference type="PANTHER" id="PTHR11785">
    <property type="entry name" value="AMINO ACID TRANSPORTER"/>
    <property type="match status" value="1"/>
</dbReference>
<gene>
    <name evidence="6" type="ORF">HXK00_02650</name>
</gene>
<evidence type="ECO:0000256" key="5">
    <source>
        <dbReference type="SAM" id="Phobius"/>
    </source>
</evidence>
<dbReference type="InterPro" id="IPR050598">
    <property type="entry name" value="AminoAcid_Transporter"/>
</dbReference>
<dbReference type="InterPro" id="IPR002293">
    <property type="entry name" value="AA/rel_permease1"/>
</dbReference>
<evidence type="ECO:0000256" key="4">
    <source>
        <dbReference type="ARBA" id="ARBA00023136"/>
    </source>
</evidence>
<feature type="transmembrane region" description="Helical" evidence="5">
    <location>
        <begin position="363"/>
        <end position="383"/>
    </location>
</feature>
<evidence type="ECO:0000256" key="2">
    <source>
        <dbReference type="ARBA" id="ARBA00022692"/>
    </source>
</evidence>
<feature type="transmembrane region" description="Helical" evidence="5">
    <location>
        <begin position="91"/>
        <end position="119"/>
    </location>
</feature>
<comment type="caution">
    <text evidence="6">The sequence shown here is derived from an EMBL/GenBank/DDBJ whole genome shotgun (WGS) entry which is preliminary data.</text>
</comment>
<dbReference type="GO" id="GO:0016020">
    <property type="term" value="C:membrane"/>
    <property type="evidence" value="ECO:0007669"/>
    <property type="project" value="UniProtKB-SubCell"/>
</dbReference>
<evidence type="ECO:0000313" key="6">
    <source>
        <dbReference type="EMBL" id="MBF0934528.1"/>
    </source>
</evidence>